<dbReference type="Gene3D" id="1.10.10.10">
    <property type="entry name" value="Winged helix-like DNA-binding domain superfamily/Winged helix DNA-binding domain"/>
    <property type="match status" value="1"/>
</dbReference>
<keyword evidence="2" id="KW-0238">DNA-binding</keyword>
<keyword evidence="3" id="KW-0804">Transcription</keyword>
<dbReference type="InterPro" id="IPR000835">
    <property type="entry name" value="HTH_MarR-typ"/>
</dbReference>
<evidence type="ECO:0000256" key="2">
    <source>
        <dbReference type="ARBA" id="ARBA00023125"/>
    </source>
</evidence>
<keyword evidence="6" id="KW-1185">Reference proteome</keyword>
<sequence>MARRAADQQDYVDRLIEAMTGTYEPEVAEAKAMAYRLRRLAHRLETDIKRELSPHGIELWELELLACLIRSRPDHQLSAGQLMAQLQLTSGAITNRVARLEGNGWLTREIDPNDRRSVLVTLTPAGMERAFAVFAIKTDAEFSLLSSIPLTAQRRINDDLRTVLIALEGQA</sequence>
<comment type="caution">
    <text evidence="5">The sequence shown here is derived from an EMBL/GenBank/DDBJ whole genome shotgun (WGS) entry which is preliminary data.</text>
</comment>
<evidence type="ECO:0000313" key="6">
    <source>
        <dbReference type="Proteomes" id="UP000730482"/>
    </source>
</evidence>
<feature type="domain" description="HTH marR-type" evidence="4">
    <location>
        <begin position="30"/>
        <end position="169"/>
    </location>
</feature>
<gene>
    <name evidence="5" type="ORF">KGQ19_36990</name>
</gene>
<dbReference type="PANTHER" id="PTHR33164">
    <property type="entry name" value="TRANSCRIPTIONAL REGULATOR, MARR FAMILY"/>
    <property type="match status" value="1"/>
</dbReference>
<evidence type="ECO:0000256" key="3">
    <source>
        <dbReference type="ARBA" id="ARBA00023163"/>
    </source>
</evidence>
<dbReference type="Proteomes" id="UP000730482">
    <property type="component" value="Unassembled WGS sequence"/>
</dbReference>
<dbReference type="InterPro" id="IPR023187">
    <property type="entry name" value="Tscrpt_reg_MarR-type_CS"/>
</dbReference>
<protein>
    <submittedName>
        <fullName evidence="5">MarR family transcriptional regulator</fullName>
    </submittedName>
</protein>
<dbReference type="InterPro" id="IPR036390">
    <property type="entry name" value="WH_DNA-bd_sf"/>
</dbReference>
<dbReference type="EMBL" id="JAAFYZ010000190">
    <property type="protein sequence ID" value="MBS2552465.1"/>
    <property type="molecule type" value="Genomic_DNA"/>
</dbReference>
<dbReference type="PANTHER" id="PTHR33164:SF104">
    <property type="entry name" value="TRANSCRIPTIONAL REGULATORY PROTEIN"/>
    <property type="match status" value="1"/>
</dbReference>
<dbReference type="PROSITE" id="PS01117">
    <property type="entry name" value="HTH_MARR_1"/>
    <property type="match status" value="1"/>
</dbReference>
<evidence type="ECO:0000259" key="4">
    <source>
        <dbReference type="PROSITE" id="PS50995"/>
    </source>
</evidence>
<name>A0ABS5L2U9_9ACTN</name>
<dbReference type="Pfam" id="PF01047">
    <property type="entry name" value="MarR"/>
    <property type="match status" value="1"/>
</dbReference>
<organism evidence="5 6">
    <name type="scientific">Catenulispora pinistramenti</name>
    <dbReference type="NCBI Taxonomy" id="2705254"/>
    <lineage>
        <taxon>Bacteria</taxon>
        <taxon>Bacillati</taxon>
        <taxon>Actinomycetota</taxon>
        <taxon>Actinomycetes</taxon>
        <taxon>Catenulisporales</taxon>
        <taxon>Catenulisporaceae</taxon>
        <taxon>Catenulispora</taxon>
    </lineage>
</organism>
<evidence type="ECO:0000256" key="1">
    <source>
        <dbReference type="ARBA" id="ARBA00023015"/>
    </source>
</evidence>
<accession>A0ABS5L2U9</accession>
<dbReference type="InterPro" id="IPR036388">
    <property type="entry name" value="WH-like_DNA-bd_sf"/>
</dbReference>
<dbReference type="PRINTS" id="PR00598">
    <property type="entry name" value="HTHMARR"/>
</dbReference>
<dbReference type="InterPro" id="IPR039422">
    <property type="entry name" value="MarR/SlyA-like"/>
</dbReference>
<proteinExistence type="predicted"/>
<dbReference type="PROSITE" id="PS50995">
    <property type="entry name" value="HTH_MARR_2"/>
    <property type="match status" value="1"/>
</dbReference>
<keyword evidence="1" id="KW-0805">Transcription regulation</keyword>
<evidence type="ECO:0000313" key="5">
    <source>
        <dbReference type="EMBL" id="MBS2552465.1"/>
    </source>
</evidence>
<reference evidence="5 6" key="1">
    <citation type="submission" date="2020-02" db="EMBL/GenBank/DDBJ databases">
        <title>Acidophilic actinobacteria isolated from forest soil.</title>
        <authorList>
            <person name="Golinska P."/>
        </authorList>
    </citation>
    <scope>NUCLEOTIDE SEQUENCE [LARGE SCALE GENOMIC DNA]</scope>
    <source>
        <strain evidence="5 6">NL8</strain>
    </source>
</reference>
<dbReference type="SMART" id="SM00347">
    <property type="entry name" value="HTH_MARR"/>
    <property type="match status" value="1"/>
</dbReference>
<dbReference type="SUPFAM" id="SSF46785">
    <property type="entry name" value="Winged helix' DNA-binding domain"/>
    <property type="match status" value="1"/>
</dbReference>
<dbReference type="RefSeq" id="WP_212018067.1">
    <property type="nucleotide sequence ID" value="NZ_JAAFYZ010000190.1"/>
</dbReference>